<evidence type="ECO:0000313" key="4">
    <source>
        <dbReference type="RefSeq" id="XP_010426043.1"/>
    </source>
</evidence>
<dbReference type="RefSeq" id="XP_010426043.1">
    <property type="nucleotide sequence ID" value="XM_010427741.2"/>
</dbReference>
<protein>
    <submittedName>
        <fullName evidence="4">Mitogen-activated protein kinase kinase 9-like</fullName>
    </submittedName>
</protein>
<dbReference type="Gene3D" id="3.30.200.20">
    <property type="entry name" value="Phosphorylase Kinase, domain 1"/>
    <property type="match status" value="1"/>
</dbReference>
<dbReference type="InterPro" id="IPR008271">
    <property type="entry name" value="Ser/Thr_kinase_AS"/>
</dbReference>
<dbReference type="PROSITE" id="PS00108">
    <property type="entry name" value="PROTEIN_KINASE_ST"/>
    <property type="match status" value="1"/>
</dbReference>
<dbReference type="InterPro" id="IPR011009">
    <property type="entry name" value="Kinase-like_dom_sf"/>
</dbReference>
<sequence>MSNSTSSDRLGQWDEDSNRPHKKRKYSQTRSETNVIEDDADSSRKRNRSILRKPESDSWVVARCLGSDSNASVYLALRTTEDGEDDLPSRMAIKSNEISESAYLMIEEKFLTRLKGQYIVSCYGHEITEEKNEKKKYFNTILEYCPGQTLEKQIKSHREGLPIDDVKRFASDILRGLKCIHGEEIIHRDIKPKNILLKPLNSLFAKYGYNNAKISGLGNALEKKRIDDGENWNHTSGTARFMSPELIGDKVLDYGADVWAFGCTVLEMLTGQRVWGEYDDLDWQSWVTVIAKSGLAPNIPDYLSEEAKDFLTKCLERDPAKRWSVDSLINHEFLYDEVEAEIEADEANLHAVAAFQQEEEEEEEVEEEVVEEEEEIGGGREEAIEIDEEYPNDDSEEEDSEEEDPEEEDSEEEDPEEDPEEEDEFEIFM</sequence>
<keyword evidence="3" id="KW-1185">Reference proteome</keyword>
<evidence type="ECO:0000313" key="3">
    <source>
        <dbReference type="Proteomes" id="UP000694864"/>
    </source>
</evidence>
<accession>A0ABM0TGF2</accession>
<dbReference type="GeneID" id="104711070"/>
<dbReference type="InterPro" id="IPR052751">
    <property type="entry name" value="Plant_MAPKKK"/>
</dbReference>
<feature type="domain" description="Protein kinase" evidence="2">
    <location>
        <begin position="59"/>
        <end position="334"/>
    </location>
</feature>
<dbReference type="Proteomes" id="UP000694864">
    <property type="component" value="Chromosome 9"/>
</dbReference>
<dbReference type="SUPFAM" id="SSF56112">
    <property type="entry name" value="Protein kinase-like (PK-like)"/>
    <property type="match status" value="1"/>
</dbReference>
<dbReference type="Gene3D" id="1.10.510.10">
    <property type="entry name" value="Transferase(Phosphotransferase) domain 1"/>
    <property type="match status" value="1"/>
</dbReference>
<dbReference type="PROSITE" id="PS50011">
    <property type="entry name" value="PROTEIN_KINASE_DOM"/>
    <property type="match status" value="1"/>
</dbReference>
<name>A0ABM0TGF2_CAMSA</name>
<reference evidence="4" key="2">
    <citation type="submission" date="2025-08" db="UniProtKB">
        <authorList>
            <consortium name="RefSeq"/>
        </authorList>
    </citation>
    <scope>IDENTIFICATION</scope>
    <source>
        <tissue evidence="4">Leaf</tissue>
    </source>
</reference>
<proteinExistence type="predicted"/>
<feature type="compositionally biased region" description="Acidic residues" evidence="1">
    <location>
        <begin position="384"/>
        <end position="429"/>
    </location>
</feature>
<reference evidence="3" key="1">
    <citation type="journal article" date="2014" name="Nat. Commun.">
        <title>The emerging biofuel crop Camelina sativa retains a highly undifferentiated hexaploid genome structure.</title>
        <authorList>
            <person name="Kagale S."/>
            <person name="Koh C."/>
            <person name="Nixon J."/>
            <person name="Bollina V."/>
            <person name="Clarke W.E."/>
            <person name="Tuteja R."/>
            <person name="Spillane C."/>
            <person name="Robinson S.J."/>
            <person name="Links M.G."/>
            <person name="Clarke C."/>
            <person name="Higgins E.E."/>
            <person name="Huebert T."/>
            <person name="Sharpe A.G."/>
            <person name="Parkin I.A."/>
        </authorList>
    </citation>
    <scope>NUCLEOTIDE SEQUENCE [LARGE SCALE GENOMIC DNA]</scope>
    <source>
        <strain evidence="3">cv. DH55</strain>
    </source>
</reference>
<feature type="region of interest" description="Disordered" evidence="1">
    <location>
        <begin position="357"/>
        <end position="429"/>
    </location>
</feature>
<dbReference type="InterPro" id="IPR000719">
    <property type="entry name" value="Prot_kinase_dom"/>
</dbReference>
<dbReference type="SMART" id="SM00220">
    <property type="entry name" value="S_TKc"/>
    <property type="match status" value="1"/>
</dbReference>
<feature type="region of interest" description="Disordered" evidence="1">
    <location>
        <begin position="1"/>
        <end position="49"/>
    </location>
</feature>
<dbReference type="PANTHER" id="PTHR48011:SF53">
    <property type="entry name" value="PROTEIN KINASE SUPERFAMILY PROTEIN"/>
    <property type="match status" value="1"/>
</dbReference>
<feature type="compositionally biased region" description="Acidic residues" evidence="1">
    <location>
        <begin position="357"/>
        <end position="376"/>
    </location>
</feature>
<evidence type="ECO:0000259" key="2">
    <source>
        <dbReference type="PROSITE" id="PS50011"/>
    </source>
</evidence>
<dbReference type="Pfam" id="PF00069">
    <property type="entry name" value="Pkinase"/>
    <property type="match status" value="1"/>
</dbReference>
<dbReference type="PANTHER" id="PTHR48011">
    <property type="entry name" value="CCR4-NOT TRANSCRIPTIONAL COMPLEX SUBUNIT CAF120-RELATED"/>
    <property type="match status" value="1"/>
</dbReference>
<organism evidence="3 4">
    <name type="scientific">Camelina sativa</name>
    <name type="common">False flax</name>
    <name type="synonym">Myagrum sativum</name>
    <dbReference type="NCBI Taxonomy" id="90675"/>
    <lineage>
        <taxon>Eukaryota</taxon>
        <taxon>Viridiplantae</taxon>
        <taxon>Streptophyta</taxon>
        <taxon>Embryophyta</taxon>
        <taxon>Tracheophyta</taxon>
        <taxon>Spermatophyta</taxon>
        <taxon>Magnoliopsida</taxon>
        <taxon>eudicotyledons</taxon>
        <taxon>Gunneridae</taxon>
        <taxon>Pentapetalae</taxon>
        <taxon>rosids</taxon>
        <taxon>malvids</taxon>
        <taxon>Brassicales</taxon>
        <taxon>Brassicaceae</taxon>
        <taxon>Camelineae</taxon>
        <taxon>Camelina</taxon>
    </lineage>
</organism>
<gene>
    <name evidence="4" type="primary">LOC104711070</name>
</gene>
<evidence type="ECO:0000256" key="1">
    <source>
        <dbReference type="SAM" id="MobiDB-lite"/>
    </source>
</evidence>